<gene>
    <name evidence="1" type="ORF">A4A58_09590</name>
    <name evidence="2" type="ORF">HB776_18510</name>
</gene>
<keyword evidence="3" id="KW-1185">Reference proteome</keyword>
<evidence type="ECO:0000313" key="2">
    <source>
        <dbReference type="EMBL" id="QND72971.1"/>
    </source>
</evidence>
<evidence type="ECO:0000313" key="3">
    <source>
        <dbReference type="Proteomes" id="UP000076574"/>
    </source>
</evidence>
<reference evidence="1 3" key="1">
    <citation type="submission" date="2016-03" db="EMBL/GenBank/DDBJ databases">
        <title>Microsymbionts genomes from the relict species Vavilovia formosa (Stev.) Fed.</title>
        <authorList>
            <person name="Kopat V."/>
            <person name="Chirak E."/>
            <person name="Kimeklis A."/>
            <person name="Andronov E."/>
        </authorList>
    </citation>
    <scope>NUCLEOTIDE SEQUENCE [LARGE SCALE GENOMIC DNA]</scope>
    <source>
        <strain evidence="1 3">Vaf07</strain>
    </source>
</reference>
<sequence>MSIKTAIRDAYGTPAMFAGSKTGQEDAPFVFINVGGEERRMRSAEWEALPPWLGERPAWAGKG</sequence>
<proteinExistence type="predicted"/>
<dbReference type="EMBL" id="LVYV01000023">
    <property type="protein sequence ID" value="KZD22538.1"/>
    <property type="molecule type" value="Genomic_DNA"/>
</dbReference>
<dbReference type="Proteomes" id="UP000515291">
    <property type="component" value="Chromosome"/>
</dbReference>
<reference evidence="4" key="2">
    <citation type="journal article" date="2020" name="Mol. Plant Microbe">
        <title>Rhizobial microsymbionts of the narrowly endemic Oxytropis species growing in Kamchatka are characterized by significant genetic diversity and possess a set of genes that are associated with T3SS and T6SS secretion systems and can affect the development of symbiosis.</title>
        <authorList>
            <person name="Safronova V."/>
            <person name="Guro P."/>
            <person name="Sazanova A."/>
            <person name="Kuznetsova I."/>
            <person name="Belimov A."/>
            <person name="Yakubov V."/>
            <person name="Chirak E."/>
            <person name="Afonin A."/>
            <person name="Gogolev Y."/>
            <person name="Andronov E."/>
            <person name="Tikhonovich I."/>
        </authorList>
    </citation>
    <scope>NUCLEOTIDE SEQUENCE [LARGE SCALE GENOMIC DNA]</scope>
    <source>
        <strain evidence="4">581</strain>
    </source>
</reference>
<dbReference type="OrthoDB" id="8265593at2"/>
<name>A0A163YT75_9BRAD</name>
<dbReference type="EMBL" id="CP050292">
    <property type="protein sequence ID" value="QND72971.1"/>
    <property type="molecule type" value="Genomic_DNA"/>
</dbReference>
<dbReference type="Proteomes" id="UP000076574">
    <property type="component" value="Unassembled WGS sequence"/>
</dbReference>
<evidence type="ECO:0000313" key="4">
    <source>
        <dbReference type="Proteomes" id="UP000515291"/>
    </source>
</evidence>
<protein>
    <submittedName>
        <fullName evidence="1">Uncharacterized protein</fullName>
    </submittedName>
</protein>
<dbReference type="KEGG" id="trb:HB776_18510"/>
<dbReference type="AlphaFoldDB" id="A0A163YT75"/>
<organism evidence="1 3">
    <name type="scientific">Tardiphaga robiniae</name>
    <dbReference type="NCBI Taxonomy" id="943830"/>
    <lineage>
        <taxon>Bacteria</taxon>
        <taxon>Pseudomonadati</taxon>
        <taxon>Pseudomonadota</taxon>
        <taxon>Alphaproteobacteria</taxon>
        <taxon>Hyphomicrobiales</taxon>
        <taxon>Nitrobacteraceae</taxon>
        <taxon>Tardiphaga</taxon>
    </lineage>
</organism>
<evidence type="ECO:0000313" key="1">
    <source>
        <dbReference type="EMBL" id="KZD22538.1"/>
    </source>
</evidence>
<accession>A0A163YT75</accession>
<reference evidence="2" key="3">
    <citation type="journal article" date="2020" name="Mol. Plant Microbe Interact.">
        <title>Complete genome sequences of four natural Pseudomonas isolates that catabolize a wide range of aromatic compounds relevant to lignin valorization.</title>
        <authorList>
            <person name="Hatmaker E.A."/>
            <person name="Presle G."/>
            <person name="Cannon O."/>
            <person name="Guss A.M."/>
            <person name="Elkins J.G."/>
        </authorList>
    </citation>
    <scope>NUCLEOTIDE SEQUENCE</scope>
    <source>
        <strain evidence="2">581</strain>
    </source>
</reference>
<dbReference type="RefSeq" id="WP_068735371.1">
    <property type="nucleotide sequence ID" value="NZ_CP050292.1"/>
</dbReference>